<reference evidence="3" key="1">
    <citation type="journal article" date="2005" name="Nature">
        <title>The map-based sequence of the rice genome.</title>
        <authorList>
            <consortium name="International rice genome sequencing project (IRGSP)"/>
            <person name="Matsumoto T."/>
            <person name="Wu J."/>
            <person name="Kanamori H."/>
            <person name="Katayose Y."/>
            <person name="Fujisawa M."/>
            <person name="Namiki N."/>
            <person name="Mizuno H."/>
            <person name="Yamamoto K."/>
            <person name="Antonio B.A."/>
            <person name="Baba T."/>
            <person name="Sakata K."/>
            <person name="Nagamura Y."/>
            <person name="Aoki H."/>
            <person name="Arikawa K."/>
            <person name="Arita K."/>
            <person name="Bito T."/>
            <person name="Chiden Y."/>
            <person name="Fujitsuka N."/>
            <person name="Fukunaka R."/>
            <person name="Hamada M."/>
            <person name="Harada C."/>
            <person name="Hayashi A."/>
            <person name="Hijishita S."/>
            <person name="Honda M."/>
            <person name="Hosokawa S."/>
            <person name="Ichikawa Y."/>
            <person name="Idonuma A."/>
            <person name="Iijima M."/>
            <person name="Ikeda M."/>
            <person name="Ikeno M."/>
            <person name="Ito K."/>
            <person name="Ito S."/>
            <person name="Ito T."/>
            <person name="Ito Y."/>
            <person name="Ito Y."/>
            <person name="Iwabuchi A."/>
            <person name="Kamiya K."/>
            <person name="Karasawa W."/>
            <person name="Kurita K."/>
            <person name="Katagiri S."/>
            <person name="Kikuta A."/>
            <person name="Kobayashi H."/>
            <person name="Kobayashi N."/>
            <person name="Machita K."/>
            <person name="Maehara T."/>
            <person name="Masukawa M."/>
            <person name="Mizubayashi T."/>
            <person name="Mukai Y."/>
            <person name="Nagasaki H."/>
            <person name="Nagata Y."/>
            <person name="Naito S."/>
            <person name="Nakashima M."/>
            <person name="Nakama Y."/>
            <person name="Nakamichi Y."/>
            <person name="Nakamura M."/>
            <person name="Meguro A."/>
            <person name="Negishi M."/>
            <person name="Ohta I."/>
            <person name="Ohta T."/>
            <person name="Okamoto M."/>
            <person name="Ono N."/>
            <person name="Saji S."/>
            <person name="Sakaguchi M."/>
            <person name="Sakai K."/>
            <person name="Shibata M."/>
            <person name="Shimokawa T."/>
            <person name="Song J."/>
            <person name="Takazaki Y."/>
            <person name="Terasawa K."/>
            <person name="Tsugane M."/>
            <person name="Tsuji K."/>
            <person name="Ueda S."/>
            <person name="Waki K."/>
            <person name="Yamagata H."/>
            <person name="Yamamoto M."/>
            <person name="Yamamoto S."/>
            <person name="Yamane H."/>
            <person name="Yoshiki S."/>
            <person name="Yoshihara R."/>
            <person name="Yukawa K."/>
            <person name="Zhong H."/>
            <person name="Yano M."/>
            <person name="Yuan Q."/>
            <person name="Ouyang S."/>
            <person name="Liu J."/>
            <person name="Jones K.M."/>
            <person name="Gansberger K."/>
            <person name="Moffat K."/>
            <person name="Hill J."/>
            <person name="Bera J."/>
            <person name="Fadrosh D."/>
            <person name="Jin S."/>
            <person name="Johri S."/>
            <person name="Kim M."/>
            <person name="Overton L."/>
            <person name="Reardon M."/>
            <person name="Tsitrin T."/>
            <person name="Vuong H."/>
            <person name="Weaver B."/>
            <person name="Ciecko A."/>
            <person name="Tallon L."/>
            <person name="Jackson J."/>
            <person name="Pai G."/>
            <person name="Aken S.V."/>
            <person name="Utterback T."/>
            <person name="Reidmuller S."/>
            <person name="Feldblyum T."/>
            <person name="Hsiao J."/>
            <person name="Zismann V."/>
            <person name="Iobst S."/>
            <person name="de Vazeille A.R."/>
            <person name="Buell C.R."/>
            <person name="Ying K."/>
            <person name="Li Y."/>
            <person name="Lu T."/>
            <person name="Huang Y."/>
            <person name="Zhao Q."/>
            <person name="Feng Q."/>
            <person name="Zhang L."/>
            <person name="Zhu J."/>
            <person name="Weng Q."/>
            <person name="Mu J."/>
            <person name="Lu Y."/>
            <person name="Fan D."/>
            <person name="Liu Y."/>
            <person name="Guan J."/>
            <person name="Zhang Y."/>
            <person name="Yu S."/>
            <person name="Liu X."/>
            <person name="Zhang Y."/>
            <person name="Hong G."/>
            <person name="Han B."/>
            <person name="Choisne N."/>
            <person name="Demange N."/>
            <person name="Orjeda G."/>
            <person name="Samain S."/>
            <person name="Cattolico L."/>
            <person name="Pelletier E."/>
            <person name="Couloux A."/>
            <person name="Segurens B."/>
            <person name="Wincker P."/>
            <person name="D'Hont A."/>
            <person name="Scarpelli C."/>
            <person name="Weissenbach J."/>
            <person name="Salanoubat M."/>
            <person name="Quetier F."/>
            <person name="Yu Y."/>
            <person name="Kim H.R."/>
            <person name="Rambo T."/>
            <person name="Currie J."/>
            <person name="Collura K."/>
            <person name="Luo M."/>
            <person name="Yang T."/>
            <person name="Ammiraju J.S.S."/>
            <person name="Engler F."/>
            <person name="Soderlund C."/>
            <person name="Wing R.A."/>
            <person name="Palmer L.E."/>
            <person name="de la Bastide M."/>
            <person name="Spiegel L."/>
            <person name="Nascimento L."/>
            <person name="Zutavern T."/>
            <person name="O'Shaughnessy A."/>
            <person name="Dike S."/>
            <person name="Dedhia N."/>
            <person name="Preston R."/>
            <person name="Balija V."/>
            <person name="McCombie W.R."/>
            <person name="Chow T."/>
            <person name="Chen H."/>
            <person name="Chung M."/>
            <person name="Chen C."/>
            <person name="Shaw J."/>
            <person name="Wu H."/>
            <person name="Hsiao K."/>
            <person name="Chao Y."/>
            <person name="Chu M."/>
            <person name="Cheng C."/>
            <person name="Hour A."/>
            <person name="Lee P."/>
            <person name="Lin S."/>
            <person name="Lin Y."/>
            <person name="Liou J."/>
            <person name="Liu S."/>
            <person name="Hsing Y."/>
            <person name="Raghuvanshi S."/>
            <person name="Mohanty A."/>
            <person name="Bharti A.K."/>
            <person name="Gaur A."/>
            <person name="Gupta V."/>
            <person name="Kumar D."/>
            <person name="Ravi V."/>
            <person name="Vij S."/>
            <person name="Kapur A."/>
            <person name="Khurana P."/>
            <person name="Khurana P."/>
            <person name="Khurana J.P."/>
            <person name="Tyagi A.K."/>
            <person name="Gaikwad K."/>
            <person name="Singh A."/>
            <person name="Dalal V."/>
            <person name="Srivastava S."/>
            <person name="Dixit A."/>
            <person name="Pal A.K."/>
            <person name="Ghazi I.A."/>
            <person name="Yadav M."/>
            <person name="Pandit A."/>
            <person name="Bhargava A."/>
            <person name="Sureshbabu K."/>
            <person name="Batra K."/>
            <person name="Sharma T.R."/>
            <person name="Mohapatra T."/>
            <person name="Singh N.K."/>
            <person name="Messing J."/>
            <person name="Nelson A.B."/>
            <person name="Fuks G."/>
            <person name="Kavchok S."/>
            <person name="Keizer G."/>
            <person name="Linton E."/>
            <person name="Llaca V."/>
            <person name="Song R."/>
            <person name="Tanyolac B."/>
            <person name="Young S."/>
            <person name="Ho-Il K."/>
            <person name="Hahn J.H."/>
            <person name="Sangsakoo G."/>
            <person name="Vanavichit A."/>
            <person name="de Mattos Luiz.A.T."/>
            <person name="Zimmer P.D."/>
            <person name="Malone G."/>
            <person name="Dellagostin O."/>
            <person name="de Oliveira A.C."/>
            <person name="Bevan M."/>
            <person name="Bancroft I."/>
            <person name="Minx P."/>
            <person name="Cordum H."/>
            <person name="Wilson R."/>
            <person name="Cheng Z."/>
            <person name="Jin W."/>
            <person name="Jiang J."/>
            <person name="Leong S.A."/>
            <person name="Iwama H."/>
            <person name="Gojobori T."/>
            <person name="Itoh T."/>
            <person name="Niimura Y."/>
            <person name="Fujii Y."/>
            <person name="Habara T."/>
            <person name="Sakai H."/>
            <person name="Sato Y."/>
            <person name="Wilson G."/>
            <person name="Kumar K."/>
            <person name="McCouch S."/>
            <person name="Juretic N."/>
            <person name="Hoen D."/>
            <person name="Wright S."/>
            <person name="Bruskiewich R."/>
            <person name="Bureau T."/>
            <person name="Miyao A."/>
            <person name="Hirochika H."/>
            <person name="Nishikawa T."/>
            <person name="Kadowaki K."/>
            <person name="Sugiura M."/>
            <person name="Burr B."/>
            <person name="Sasaki T."/>
        </authorList>
    </citation>
    <scope>NUCLEOTIDE SEQUENCE [LARGE SCALE GENOMIC DNA]</scope>
    <source>
        <strain evidence="3">cv. Nipponbare</strain>
    </source>
</reference>
<feature type="region of interest" description="Disordered" evidence="1">
    <location>
        <begin position="1"/>
        <end position="25"/>
    </location>
</feature>
<evidence type="ECO:0000313" key="2">
    <source>
        <dbReference type="EMBL" id="BAT04483.1"/>
    </source>
</evidence>
<proteinExistence type="predicted"/>
<dbReference type="EMBL" id="AP014964">
    <property type="protein sequence ID" value="BAT04483.1"/>
    <property type="molecule type" value="Genomic_DNA"/>
</dbReference>
<name>A0A0P0XDE5_ORYSJ</name>
<evidence type="ECO:0000256" key="1">
    <source>
        <dbReference type="SAM" id="MobiDB-lite"/>
    </source>
</evidence>
<organism evidence="2 3">
    <name type="scientific">Oryza sativa subsp. japonica</name>
    <name type="common">Rice</name>
    <dbReference type="NCBI Taxonomy" id="39947"/>
    <lineage>
        <taxon>Eukaryota</taxon>
        <taxon>Viridiplantae</taxon>
        <taxon>Streptophyta</taxon>
        <taxon>Embryophyta</taxon>
        <taxon>Tracheophyta</taxon>
        <taxon>Spermatophyta</taxon>
        <taxon>Magnoliopsida</taxon>
        <taxon>Liliopsida</taxon>
        <taxon>Poales</taxon>
        <taxon>Poaceae</taxon>
        <taxon>BOP clade</taxon>
        <taxon>Oryzoideae</taxon>
        <taxon>Oryzeae</taxon>
        <taxon>Oryzinae</taxon>
        <taxon>Oryza</taxon>
        <taxon>Oryza sativa</taxon>
    </lineage>
</organism>
<feature type="compositionally biased region" description="Basic and acidic residues" evidence="1">
    <location>
        <begin position="1"/>
        <end position="13"/>
    </location>
</feature>
<dbReference type="InParanoid" id="A0A0P0XDE5"/>
<gene>
    <name evidence="2" type="ordered locus">Os08g0239450</name>
    <name evidence="2" type="ORF">OSNPB_080239450</name>
</gene>
<dbReference type="PaxDb" id="39947-A0A0P0XDE5"/>
<keyword evidence="3" id="KW-1185">Reference proteome</keyword>
<evidence type="ECO:0000313" key="3">
    <source>
        <dbReference type="Proteomes" id="UP000059680"/>
    </source>
</evidence>
<protein>
    <submittedName>
        <fullName evidence="2">Os08g0239450 protein</fullName>
    </submittedName>
</protein>
<accession>A0A0P0XDE5</accession>
<dbReference type="AlphaFoldDB" id="A0A0P0XDE5"/>
<dbReference type="Proteomes" id="UP000059680">
    <property type="component" value="Chromosome 8"/>
</dbReference>
<reference evidence="2 3" key="2">
    <citation type="journal article" date="2013" name="Plant Cell Physiol.">
        <title>Rice Annotation Project Database (RAP-DB): an integrative and interactive database for rice genomics.</title>
        <authorList>
            <person name="Sakai H."/>
            <person name="Lee S.S."/>
            <person name="Tanaka T."/>
            <person name="Numa H."/>
            <person name="Kim J."/>
            <person name="Kawahara Y."/>
            <person name="Wakimoto H."/>
            <person name="Yang C.C."/>
            <person name="Iwamoto M."/>
            <person name="Abe T."/>
            <person name="Yamada Y."/>
            <person name="Muto A."/>
            <person name="Inokuchi H."/>
            <person name="Ikemura T."/>
            <person name="Matsumoto T."/>
            <person name="Sasaki T."/>
            <person name="Itoh T."/>
        </authorList>
    </citation>
    <scope>NUCLEOTIDE SEQUENCE [LARGE SCALE GENOMIC DNA]</scope>
    <source>
        <strain evidence="3">cv. Nipponbare</strain>
    </source>
</reference>
<sequence length="85" mass="9167">MPSLHELEETNKDGKRKGHRGADVAKRPTLLLSETSVKAFDHDIIEVGSSVSTIHAPKVVTVAVAIEANETAWQVALTGFPGYRS</sequence>
<reference evidence="2 3" key="3">
    <citation type="journal article" date="2013" name="Rice">
        <title>Improvement of the Oryza sativa Nipponbare reference genome using next generation sequence and optical map data.</title>
        <authorList>
            <person name="Kawahara Y."/>
            <person name="de la Bastide M."/>
            <person name="Hamilton J.P."/>
            <person name="Kanamori H."/>
            <person name="McCombie W.R."/>
            <person name="Ouyang S."/>
            <person name="Schwartz D.C."/>
            <person name="Tanaka T."/>
            <person name="Wu J."/>
            <person name="Zhou S."/>
            <person name="Childs K.L."/>
            <person name="Davidson R.M."/>
            <person name="Lin H."/>
            <person name="Quesada-Ocampo L."/>
            <person name="Vaillancourt B."/>
            <person name="Sakai H."/>
            <person name="Lee S.S."/>
            <person name="Kim J."/>
            <person name="Numa H."/>
            <person name="Itoh T."/>
            <person name="Buell C.R."/>
            <person name="Matsumoto T."/>
        </authorList>
    </citation>
    <scope>NUCLEOTIDE SEQUENCE [LARGE SCALE GENOMIC DNA]</scope>
    <source>
        <strain evidence="3">cv. Nipponbare</strain>
    </source>
</reference>